<protein>
    <submittedName>
        <fullName evidence="1">Uncharacterized protein</fullName>
    </submittedName>
</protein>
<evidence type="ECO:0000313" key="2">
    <source>
        <dbReference type="Proteomes" id="UP001596044"/>
    </source>
</evidence>
<name>A0ABW0KFB6_9BACL</name>
<reference evidence="2" key="1">
    <citation type="journal article" date="2019" name="Int. J. Syst. Evol. Microbiol.">
        <title>The Global Catalogue of Microorganisms (GCM) 10K type strain sequencing project: providing services to taxonomists for standard genome sequencing and annotation.</title>
        <authorList>
            <consortium name="The Broad Institute Genomics Platform"/>
            <consortium name="The Broad Institute Genome Sequencing Center for Infectious Disease"/>
            <person name="Wu L."/>
            <person name="Ma J."/>
        </authorList>
    </citation>
    <scope>NUCLEOTIDE SEQUENCE [LARGE SCALE GENOMIC DNA]</scope>
    <source>
        <strain evidence="2">KACC 11904</strain>
    </source>
</reference>
<organism evidence="1 2">
    <name type="scientific">Paenibacillus aestuarii</name>
    <dbReference type="NCBI Taxonomy" id="516965"/>
    <lineage>
        <taxon>Bacteria</taxon>
        <taxon>Bacillati</taxon>
        <taxon>Bacillota</taxon>
        <taxon>Bacilli</taxon>
        <taxon>Bacillales</taxon>
        <taxon>Paenibacillaceae</taxon>
        <taxon>Paenibacillus</taxon>
    </lineage>
</organism>
<dbReference type="Proteomes" id="UP001596044">
    <property type="component" value="Unassembled WGS sequence"/>
</dbReference>
<gene>
    <name evidence="1" type="ORF">ACFPOG_26630</name>
</gene>
<dbReference type="EMBL" id="JBHSMJ010000040">
    <property type="protein sequence ID" value="MFC5451782.1"/>
    <property type="molecule type" value="Genomic_DNA"/>
</dbReference>
<sequence length="96" mass="10791">MSRTASLCERRAEEGLGAETAICVRQPLVRFEPALRALGPSTGGIILQMQQDDSVKYVFLSKYPANIAGYFVYFGGISNNVDKIFWRIEFWPPHPP</sequence>
<evidence type="ECO:0000313" key="1">
    <source>
        <dbReference type="EMBL" id="MFC5451782.1"/>
    </source>
</evidence>
<comment type="caution">
    <text evidence="1">The sequence shown here is derived from an EMBL/GenBank/DDBJ whole genome shotgun (WGS) entry which is preliminary data.</text>
</comment>
<keyword evidence="2" id="KW-1185">Reference proteome</keyword>
<dbReference type="RefSeq" id="WP_270880011.1">
    <property type="nucleotide sequence ID" value="NZ_JAQFVF010000027.1"/>
</dbReference>
<accession>A0ABW0KFB6</accession>
<proteinExistence type="predicted"/>